<dbReference type="Proteomes" id="UP000265520">
    <property type="component" value="Unassembled WGS sequence"/>
</dbReference>
<accession>A0A392VBD4</accession>
<proteinExistence type="predicted"/>
<sequence>MAENSSLQPGTFRFA</sequence>
<evidence type="ECO:0000313" key="1">
    <source>
        <dbReference type="EMBL" id="MCI83790.1"/>
    </source>
</evidence>
<reference evidence="1 2" key="1">
    <citation type="journal article" date="2018" name="Front. Plant Sci.">
        <title>Red Clover (Trifolium pratense) and Zigzag Clover (T. medium) - A Picture of Genomic Similarities and Differences.</title>
        <authorList>
            <person name="Dluhosova J."/>
            <person name="Istvanek J."/>
            <person name="Nedelnik J."/>
            <person name="Repkova J."/>
        </authorList>
    </citation>
    <scope>NUCLEOTIDE SEQUENCE [LARGE SCALE GENOMIC DNA]</scope>
    <source>
        <strain evidence="2">cv. 10/8</strain>
        <tissue evidence="1">Leaf</tissue>
    </source>
</reference>
<dbReference type="EMBL" id="LXQA011075510">
    <property type="protein sequence ID" value="MCI83790.1"/>
    <property type="molecule type" value="Genomic_DNA"/>
</dbReference>
<keyword evidence="2" id="KW-1185">Reference proteome</keyword>
<evidence type="ECO:0000313" key="2">
    <source>
        <dbReference type="Proteomes" id="UP000265520"/>
    </source>
</evidence>
<name>A0A392VBD4_9FABA</name>
<comment type="caution">
    <text evidence="1">The sequence shown here is derived from an EMBL/GenBank/DDBJ whole genome shotgun (WGS) entry which is preliminary data.</text>
</comment>
<protein>
    <submittedName>
        <fullName evidence="1">Uncharacterized protein</fullName>
    </submittedName>
</protein>
<organism evidence="1 2">
    <name type="scientific">Trifolium medium</name>
    <dbReference type="NCBI Taxonomy" id="97028"/>
    <lineage>
        <taxon>Eukaryota</taxon>
        <taxon>Viridiplantae</taxon>
        <taxon>Streptophyta</taxon>
        <taxon>Embryophyta</taxon>
        <taxon>Tracheophyta</taxon>
        <taxon>Spermatophyta</taxon>
        <taxon>Magnoliopsida</taxon>
        <taxon>eudicotyledons</taxon>
        <taxon>Gunneridae</taxon>
        <taxon>Pentapetalae</taxon>
        <taxon>rosids</taxon>
        <taxon>fabids</taxon>
        <taxon>Fabales</taxon>
        <taxon>Fabaceae</taxon>
        <taxon>Papilionoideae</taxon>
        <taxon>50 kb inversion clade</taxon>
        <taxon>NPAAA clade</taxon>
        <taxon>Hologalegina</taxon>
        <taxon>IRL clade</taxon>
        <taxon>Trifolieae</taxon>
        <taxon>Trifolium</taxon>
    </lineage>
</organism>
<feature type="non-terminal residue" evidence="1">
    <location>
        <position position="15"/>
    </location>
</feature>